<proteinExistence type="predicted"/>
<evidence type="ECO:0000313" key="6">
    <source>
        <dbReference type="Proteomes" id="UP000239576"/>
    </source>
</evidence>
<comment type="caution">
    <text evidence="5">The sequence shown here is derived from an EMBL/GenBank/DDBJ whole genome shotgun (WGS) entry which is preliminary data.</text>
</comment>
<feature type="transmembrane region" description="Helical" evidence="3">
    <location>
        <begin position="73"/>
        <end position="93"/>
    </location>
</feature>
<dbReference type="Pfam" id="PF14159">
    <property type="entry name" value="CAAD"/>
    <property type="match status" value="1"/>
</dbReference>
<dbReference type="GO" id="GO:0009579">
    <property type="term" value="C:thylakoid"/>
    <property type="evidence" value="ECO:0007669"/>
    <property type="project" value="InterPro"/>
</dbReference>
<feature type="region of interest" description="Disordered" evidence="2">
    <location>
        <begin position="1"/>
        <end position="24"/>
    </location>
</feature>
<keyword evidence="6" id="KW-1185">Reference proteome</keyword>
<evidence type="ECO:0000259" key="4">
    <source>
        <dbReference type="Pfam" id="PF14159"/>
    </source>
</evidence>
<organism evidence="5 6">
    <name type="scientific">Stenomitos frigidus ULC18</name>
    <dbReference type="NCBI Taxonomy" id="2107698"/>
    <lineage>
        <taxon>Bacteria</taxon>
        <taxon>Bacillati</taxon>
        <taxon>Cyanobacteriota</taxon>
        <taxon>Cyanophyceae</taxon>
        <taxon>Leptolyngbyales</taxon>
        <taxon>Leptolyngbyaceae</taxon>
        <taxon>Stenomitos</taxon>
    </lineage>
</organism>
<evidence type="ECO:0000256" key="1">
    <source>
        <dbReference type="ARBA" id="ARBA00004141"/>
    </source>
</evidence>
<dbReference type="OrthoDB" id="459910at2"/>
<name>A0A2T1ER55_9CYAN</name>
<gene>
    <name evidence="5" type="ORF">C7B82_01100</name>
</gene>
<dbReference type="PANTHER" id="PTHR33222">
    <property type="match status" value="1"/>
</dbReference>
<feature type="domain" description="Cyanobacterial aminoacyl-tRNA synthetase CAAD" evidence="4">
    <location>
        <begin position="60"/>
        <end position="144"/>
    </location>
</feature>
<dbReference type="RefSeq" id="WP_106254474.1">
    <property type="nucleotide sequence ID" value="NZ_CAWNSW010000019.1"/>
</dbReference>
<dbReference type="InterPro" id="IPR025564">
    <property type="entry name" value="CAAD_dom"/>
</dbReference>
<reference evidence="5 6" key="2">
    <citation type="submission" date="2018-03" db="EMBL/GenBank/DDBJ databases">
        <title>The ancient ancestry and fast evolution of plastids.</title>
        <authorList>
            <person name="Moore K.R."/>
            <person name="Magnabosco C."/>
            <person name="Momper L."/>
            <person name="Gold D.A."/>
            <person name="Bosak T."/>
            <person name="Fournier G.P."/>
        </authorList>
    </citation>
    <scope>NUCLEOTIDE SEQUENCE [LARGE SCALE GENOMIC DNA]</scope>
    <source>
        <strain evidence="5 6">ULC18</strain>
    </source>
</reference>
<dbReference type="InterPro" id="IPR033344">
    <property type="entry name" value="CURT1"/>
</dbReference>
<evidence type="ECO:0000313" key="5">
    <source>
        <dbReference type="EMBL" id="PSB35232.1"/>
    </source>
</evidence>
<reference evidence="6" key="1">
    <citation type="submission" date="2018-02" db="EMBL/GenBank/DDBJ databases">
        <authorList>
            <person name="Moore K."/>
            <person name="Momper L."/>
        </authorList>
    </citation>
    <scope>NUCLEOTIDE SEQUENCE [LARGE SCALE GENOMIC DNA]</scope>
    <source>
        <strain evidence="6">ULC18</strain>
    </source>
</reference>
<protein>
    <recommendedName>
        <fullName evidence="4">Cyanobacterial aminoacyl-tRNA synthetase CAAD domain-containing protein</fullName>
    </recommendedName>
</protein>
<keyword evidence="3" id="KW-0812">Transmembrane</keyword>
<dbReference type="AlphaFoldDB" id="A0A2T1ER55"/>
<comment type="subcellular location">
    <subcellularLocation>
        <location evidence="1">Membrane</location>
        <topology evidence="1">Multi-pass membrane protein</topology>
    </subcellularLocation>
</comment>
<dbReference type="EMBL" id="PVWK01000009">
    <property type="protein sequence ID" value="PSB35232.1"/>
    <property type="molecule type" value="Genomic_DNA"/>
</dbReference>
<sequence>MSPDVKESEFPDTSPSGFAPETDLPVEEPLLLPPASESDTNEQIKQIGDRIYAFLSGLPDYLSDFFGEYKRPIITLGLIFGSIVSVKLTLALLDAINDIPLLAPTFELVGFAYTAWFIYRYLWRASNREELASSFGSLRDQVLGRGTPKA</sequence>
<accession>A0A2T1ER55</accession>
<keyword evidence="3" id="KW-0472">Membrane</keyword>
<feature type="transmembrane region" description="Helical" evidence="3">
    <location>
        <begin position="99"/>
        <end position="119"/>
    </location>
</feature>
<evidence type="ECO:0000256" key="2">
    <source>
        <dbReference type="SAM" id="MobiDB-lite"/>
    </source>
</evidence>
<keyword evidence="3" id="KW-1133">Transmembrane helix</keyword>
<evidence type="ECO:0000256" key="3">
    <source>
        <dbReference type="SAM" id="Phobius"/>
    </source>
</evidence>
<dbReference type="PANTHER" id="PTHR33222:SF4">
    <property type="entry name" value="PROTEIN CURVATURE THYLAKOID 1A, CHLOROPLASTIC"/>
    <property type="match status" value="1"/>
</dbReference>
<dbReference type="GO" id="GO:0016020">
    <property type="term" value="C:membrane"/>
    <property type="evidence" value="ECO:0007669"/>
    <property type="project" value="UniProtKB-SubCell"/>
</dbReference>
<dbReference type="Proteomes" id="UP000239576">
    <property type="component" value="Unassembled WGS sequence"/>
</dbReference>